<organism evidence="5 6">
    <name type="scientific">Solanum verrucosum</name>
    <dbReference type="NCBI Taxonomy" id="315347"/>
    <lineage>
        <taxon>Eukaryota</taxon>
        <taxon>Viridiplantae</taxon>
        <taxon>Streptophyta</taxon>
        <taxon>Embryophyta</taxon>
        <taxon>Tracheophyta</taxon>
        <taxon>Spermatophyta</taxon>
        <taxon>Magnoliopsida</taxon>
        <taxon>eudicotyledons</taxon>
        <taxon>Gunneridae</taxon>
        <taxon>Pentapetalae</taxon>
        <taxon>asterids</taxon>
        <taxon>lamiids</taxon>
        <taxon>Solanales</taxon>
        <taxon>Solanaceae</taxon>
        <taxon>Solanoideae</taxon>
        <taxon>Solaneae</taxon>
        <taxon>Solanum</taxon>
    </lineage>
</organism>
<protein>
    <recommendedName>
        <fullName evidence="7">Pentatricopeptide repeat-containing protein</fullName>
    </recommendedName>
</protein>
<dbReference type="InterPro" id="IPR002885">
    <property type="entry name" value="PPR_rpt"/>
</dbReference>
<dbReference type="GO" id="GO:0015297">
    <property type="term" value="F:antiporter activity"/>
    <property type="evidence" value="ECO:0007669"/>
    <property type="project" value="InterPro"/>
</dbReference>
<evidence type="ECO:0008006" key="7">
    <source>
        <dbReference type="Google" id="ProtNLM"/>
    </source>
</evidence>
<dbReference type="InterPro" id="IPR002528">
    <property type="entry name" value="MATE_fam"/>
</dbReference>
<dbReference type="PROSITE" id="PS51375">
    <property type="entry name" value="PPR"/>
    <property type="match status" value="1"/>
</dbReference>
<dbReference type="InterPro" id="IPR046960">
    <property type="entry name" value="PPR_At4g14850-like_plant"/>
</dbReference>
<comment type="similarity">
    <text evidence="1">Belongs to the multi antimicrobial extrusion (MATE) (TC 2.A.66.1) family.</text>
</comment>
<evidence type="ECO:0000256" key="2">
    <source>
        <dbReference type="ARBA" id="ARBA00022737"/>
    </source>
</evidence>
<dbReference type="GO" id="GO:0009451">
    <property type="term" value="P:RNA modification"/>
    <property type="evidence" value="ECO:0007669"/>
    <property type="project" value="InterPro"/>
</dbReference>
<proteinExistence type="inferred from homology"/>
<evidence type="ECO:0000256" key="4">
    <source>
        <dbReference type="SAM" id="Phobius"/>
    </source>
</evidence>
<sequence length="334" mass="37371">MTSCGEDKERGRGTGQAAGLRYGSLESLEFGSSFLGLSCWRRNTRKGRVVWNCCNIANEPGAGHPQIARLALHIVLAVTVIKGILLGLIILLLRNVWGYTYSNETEVVRYISIMMTLLATSNFIDGLQCVLSGLEENIRAVHGTNRANRDCISWEAIIVGYAQNGNSEEALGMFVQMKRDSGRINRPAFTCVLSTFVDIAAFEFGSKYMDDLSRLDITLDVMSKMHSYQLIISYARHGFGKQALRQFESMKEVGIRSNDVTMVGVLPACGHTGLIDKFRDTMHPDNKRIYAFLEELELLMKQEGYVFATKLVMHDVDEEEKAHLLKYHSEIGPA</sequence>
<gene>
    <name evidence="5" type="ORF">MTR67_013344</name>
</gene>
<dbReference type="AlphaFoldDB" id="A0AAF0TIC3"/>
<dbReference type="NCBIfam" id="TIGR00756">
    <property type="entry name" value="PPR"/>
    <property type="match status" value="1"/>
</dbReference>
<dbReference type="Pfam" id="PF01535">
    <property type="entry name" value="PPR"/>
    <property type="match status" value="2"/>
</dbReference>
<keyword evidence="4" id="KW-1133">Transmembrane helix</keyword>
<dbReference type="EMBL" id="CP133614">
    <property type="protein sequence ID" value="WMV19959.1"/>
    <property type="molecule type" value="Genomic_DNA"/>
</dbReference>
<dbReference type="GO" id="GO:0003723">
    <property type="term" value="F:RNA binding"/>
    <property type="evidence" value="ECO:0007669"/>
    <property type="project" value="InterPro"/>
</dbReference>
<evidence type="ECO:0000256" key="3">
    <source>
        <dbReference type="PROSITE-ProRule" id="PRU00708"/>
    </source>
</evidence>
<dbReference type="Gene3D" id="1.25.40.10">
    <property type="entry name" value="Tetratricopeptide repeat domain"/>
    <property type="match status" value="2"/>
</dbReference>
<dbReference type="Proteomes" id="UP001234989">
    <property type="component" value="Chromosome 3"/>
</dbReference>
<feature type="repeat" description="PPR" evidence="3">
    <location>
        <begin position="150"/>
        <end position="184"/>
    </location>
</feature>
<accession>A0AAF0TIC3</accession>
<evidence type="ECO:0000256" key="1">
    <source>
        <dbReference type="ARBA" id="ARBA00010199"/>
    </source>
</evidence>
<reference evidence="5" key="1">
    <citation type="submission" date="2023-08" db="EMBL/GenBank/DDBJ databases">
        <title>A de novo genome assembly of Solanum verrucosum Schlechtendal, a Mexican diploid species geographically isolated from the other diploid A-genome species in potato relatives.</title>
        <authorList>
            <person name="Hosaka K."/>
        </authorList>
    </citation>
    <scope>NUCLEOTIDE SEQUENCE</scope>
    <source>
        <tissue evidence="5">Young leaves</tissue>
    </source>
</reference>
<dbReference type="Pfam" id="PF01554">
    <property type="entry name" value="MatE"/>
    <property type="match status" value="1"/>
</dbReference>
<evidence type="ECO:0000313" key="5">
    <source>
        <dbReference type="EMBL" id="WMV19959.1"/>
    </source>
</evidence>
<dbReference type="GO" id="GO:0042910">
    <property type="term" value="F:xenobiotic transmembrane transporter activity"/>
    <property type="evidence" value="ECO:0007669"/>
    <property type="project" value="InterPro"/>
</dbReference>
<keyword evidence="2" id="KW-0677">Repeat</keyword>
<evidence type="ECO:0000313" key="6">
    <source>
        <dbReference type="Proteomes" id="UP001234989"/>
    </source>
</evidence>
<keyword evidence="4" id="KW-0812">Transmembrane</keyword>
<dbReference type="GO" id="GO:0016020">
    <property type="term" value="C:membrane"/>
    <property type="evidence" value="ECO:0007669"/>
    <property type="project" value="InterPro"/>
</dbReference>
<keyword evidence="6" id="KW-1185">Reference proteome</keyword>
<dbReference type="InterPro" id="IPR011990">
    <property type="entry name" value="TPR-like_helical_dom_sf"/>
</dbReference>
<feature type="transmembrane region" description="Helical" evidence="4">
    <location>
        <begin position="70"/>
        <end position="93"/>
    </location>
</feature>
<dbReference type="PANTHER" id="PTHR47926">
    <property type="entry name" value="PENTATRICOPEPTIDE REPEAT-CONTAINING PROTEIN"/>
    <property type="match status" value="1"/>
</dbReference>
<name>A0AAF0TIC3_SOLVR</name>
<keyword evidence="4" id="KW-0472">Membrane</keyword>